<proteinExistence type="predicted"/>
<sequence length="98" mass="11438">MTEYEEKVLAFDMFEGDFGDGSERCLKDKIGITRKESRCHICDEIIPAKSTARLSTWVFDCEIINYRCCEMCCDAMSACYDGDDETIELRYQLREFTE</sequence>
<dbReference type="EMBL" id="VTUW01000005">
    <property type="protein sequence ID" value="KAA1194838.1"/>
    <property type="molecule type" value="Genomic_DNA"/>
</dbReference>
<organism evidence="1 2">
    <name type="scientific">Photorhabdus heterorhabditis</name>
    <dbReference type="NCBI Taxonomy" id="880156"/>
    <lineage>
        <taxon>Bacteria</taxon>
        <taxon>Pseudomonadati</taxon>
        <taxon>Pseudomonadota</taxon>
        <taxon>Gammaproteobacteria</taxon>
        <taxon>Enterobacterales</taxon>
        <taxon>Morganellaceae</taxon>
        <taxon>Photorhabdus</taxon>
    </lineage>
</organism>
<evidence type="ECO:0000313" key="1">
    <source>
        <dbReference type="EMBL" id="KAA1194838.1"/>
    </source>
</evidence>
<dbReference type="RefSeq" id="WP_149616191.1">
    <property type="nucleotide sequence ID" value="NZ_CAWPFF010000092.1"/>
</dbReference>
<accession>A0A5B0X8H9</accession>
<dbReference type="Proteomes" id="UP000322184">
    <property type="component" value="Unassembled WGS sequence"/>
</dbReference>
<dbReference type="AlphaFoldDB" id="A0A5B0X8H9"/>
<comment type="caution">
    <text evidence="1">The sequence shown here is derived from an EMBL/GenBank/DDBJ whole genome shotgun (WGS) entry which is preliminary data.</text>
</comment>
<protein>
    <submittedName>
        <fullName evidence="1">Uncharacterized protein</fullName>
    </submittedName>
</protein>
<name>A0A5B0X8H9_9GAMM</name>
<reference evidence="1 2" key="1">
    <citation type="submission" date="2019-09" db="EMBL/GenBank/DDBJ databases">
        <title>Whole genome sequence of Photorhabdus heterorhabditis strain ETL (Enterobacteriales: Enterobacteriaceae) a bacterial symbiont of Heterorhabditis zealandica strain ETL (Rhabditida: Heterorhabditidae).</title>
        <authorList>
            <person name="Lulamba T.E."/>
            <person name="Serepa-Dlamini M.H."/>
        </authorList>
    </citation>
    <scope>NUCLEOTIDE SEQUENCE [LARGE SCALE GENOMIC DNA]</scope>
    <source>
        <strain evidence="1 2">ETL</strain>
    </source>
</reference>
<gene>
    <name evidence="1" type="ORF">F0L16_03945</name>
</gene>
<evidence type="ECO:0000313" key="2">
    <source>
        <dbReference type="Proteomes" id="UP000322184"/>
    </source>
</evidence>